<reference evidence="2 3" key="1">
    <citation type="journal article" date="2023" name="IMA Fungus">
        <title>Comparative genomic study of the Penicillium genus elucidates a diverse pangenome and 15 lateral gene transfer events.</title>
        <authorList>
            <person name="Petersen C."/>
            <person name="Sorensen T."/>
            <person name="Nielsen M.R."/>
            <person name="Sondergaard T.E."/>
            <person name="Sorensen J.L."/>
            <person name="Fitzpatrick D.A."/>
            <person name="Frisvad J.C."/>
            <person name="Nielsen K.L."/>
        </authorList>
    </citation>
    <scope>NUCLEOTIDE SEQUENCE [LARGE SCALE GENOMIC DNA]</scope>
    <source>
        <strain evidence="2 3">IBT 35679</strain>
    </source>
</reference>
<sequence length="693" mass="77394">MPAYMLSSNHWSRSNNNAIHDKLYVPYFEAGQFMSHRLHSDYATPFREEYEREVMTSSLTAVDKQNRSVLPHRLLGPDGRSVETPEQCPNYVVISYTWGRWKQPTRIYDTPVQDLDIAVQKIANGDHAWVDVFCIPQLDSDPLHAQEIGKQSAIFRRASRAAVWLCSGGGDILAEVCSWVPEEPTFVDPITIPFPSLFSMREGSAQVTLEEFRRRTALIVTLGKAVPWTTSLWTLQEAALRLDATFYHKNGEPVLHQYNQQPITVRHLVKTLRYVEQALQNRHPQTFNAKWEENGSHELSILNPPPALGITETDVKLWLEAIDTVNTINLHRLESMNANELLLASTHRTCKRPQDRVYGIMGAIGVNVPVDYNMDPSDLMNKFLIELHNTLPAEMQAFHRHRYIRPNIRPWLADEDSIPMGIVRQRSFTPTRPFQSINLLGHLALNTLIFVSDKGLDELVSRFLGESALAYFDGPALCQISGGMIINKDSPWSGDGGSRVMTCLVLRLVHSQNQMALVPLGQLAGLQMLGWNFIYLLLGSIGPSRGSSVLPVQNFRRLAVIMLNEDLCADPSSSGVGGSLDSSASKNPSRNSGTGLLFVLGGINLNGNQDLQWGAKSSRSQKNAFCVYEGKKPSKGSAPTPDQPDAMGVYKYVQAKKKKTIYLQATACKVTFSAAQTVAQRALDPRNADNWEN</sequence>
<proteinExistence type="predicted"/>
<dbReference type="PANTHER" id="PTHR24148:SF64">
    <property type="entry name" value="HETEROKARYON INCOMPATIBILITY DOMAIN-CONTAINING PROTEIN"/>
    <property type="match status" value="1"/>
</dbReference>
<dbReference type="PANTHER" id="PTHR24148">
    <property type="entry name" value="ANKYRIN REPEAT DOMAIN-CONTAINING PROTEIN 39 HOMOLOG-RELATED"/>
    <property type="match status" value="1"/>
</dbReference>
<evidence type="ECO:0000259" key="1">
    <source>
        <dbReference type="Pfam" id="PF06985"/>
    </source>
</evidence>
<dbReference type="InterPro" id="IPR010730">
    <property type="entry name" value="HET"/>
</dbReference>
<feature type="domain" description="Heterokaryon incompatibility" evidence="1">
    <location>
        <begin position="91"/>
        <end position="237"/>
    </location>
</feature>
<gene>
    <name evidence="2" type="ORF">N7494_004307</name>
</gene>
<protein>
    <recommendedName>
        <fullName evidence="1">Heterokaryon incompatibility domain-containing protein</fullName>
    </recommendedName>
</protein>
<dbReference type="AlphaFoldDB" id="A0AAD6D0L3"/>
<name>A0AAD6D0L3_9EURO</name>
<keyword evidence="3" id="KW-1185">Reference proteome</keyword>
<dbReference type="InterPro" id="IPR052895">
    <property type="entry name" value="HetReg/Transcr_Mod"/>
</dbReference>
<comment type="caution">
    <text evidence="2">The sequence shown here is derived from an EMBL/GenBank/DDBJ whole genome shotgun (WGS) entry which is preliminary data.</text>
</comment>
<evidence type="ECO:0000313" key="2">
    <source>
        <dbReference type="EMBL" id="KAJ5546722.1"/>
    </source>
</evidence>
<evidence type="ECO:0000313" key="3">
    <source>
        <dbReference type="Proteomes" id="UP001220324"/>
    </source>
</evidence>
<organism evidence="2 3">
    <name type="scientific">Penicillium frequentans</name>
    <dbReference type="NCBI Taxonomy" id="3151616"/>
    <lineage>
        <taxon>Eukaryota</taxon>
        <taxon>Fungi</taxon>
        <taxon>Dikarya</taxon>
        <taxon>Ascomycota</taxon>
        <taxon>Pezizomycotina</taxon>
        <taxon>Eurotiomycetes</taxon>
        <taxon>Eurotiomycetidae</taxon>
        <taxon>Eurotiales</taxon>
        <taxon>Aspergillaceae</taxon>
        <taxon>Penicillium</taxon>
    </lineage>
</organism>
<dbReference type="Pfam" id="PF06985">
    <property type="entry name" value="HET"/>
    <property type="match status" value="1"/>
</dbReference>
<dbReference type="EMBL" id="JAQIZZ010000003">
    <property type="protein sequence ID" value="KAJ5546722.1"/>
    <property type="molecule type" value="Genomic_DNA"/>
</dbReference>
<accession>A0AAD6D0L3</accession>
<dbReference type="Proteomes" id="UP001220324">
    <property type="component" value="Unassembled WGS sequence"/>
</dbReference>